<protein>
    <submittedName>
        <fullName evidence="1">Uncharacterized protein</fullName>
    </submittedName>
</protein>
<feature type="non-terminal residue" evidence="1">
    <location>
        <position position="1"/>
    </location>
</feature>
<reference evidence="1" key="1">
    <citation type="journal article" date="2020" name="Stud. Mycol.">
        <title>101 Dothideomycetes genomes: a test case for predicting lifestyles and emergence of pathogens.</title>
        <authorList>
            <person name="Haridas S."/>
            <person name="Albert R."/>
            <person name="Binder M."/>
            <person name="Bloem J."/>
            <person name="Labutti K."/>
            <person name="Salamov A."/>
            <person name="Andreopoulos B."/>
            <person name="Baker S."/>
            <person name="Barry K."/>
            <person name="Bills G."/>
            <person name="Bluhm B."/>
            <person name="Cannon C."/>
            <person name="Castanera R."/>
            <person name="Culley D."/>
            <person name="Daum C."/>
            <person name="Ezra D."/>
            <person name="Gonzalez J."/>
            <person name="Henrissat B."/>
            <person name="Kuo A."/>
            <person name="Liang C."/>
            <person name="Lipzen A."/>
            <person name="Lutzoni F."/>
            <person name="Magnuson J."/>
            <person name="Mondo S."/>
            <person name="Nolan M."/>
            <person name="Ohm R."/>
            <person name="Pangilinan J."/>
            <person name="Park H.-J."/>
            <person name="Ramirez L."/>
            <person name="Alfaro M."/>
            <person name="Sun H."/>
            <person name="Tritt A."/>
            <person name="Yoshinaga Y."/>
            <person name="Zwiers L.-H."/>
            <person name="Turgeon B."/>
            <person name="Goodwin S."/>
            <person name="Spatafora J."/>
            <person name="Crous P."/>
            <person name="Grigoriev I."/>
        </authorList>
    </citation>
    <scope>NUCLEOTIDE SEQUENCE</scope>
    <source>
        <strain evidence="1">CBS 101060</strain>
    </source>
</reference>
<gene>
    <name evidence="1" type="ORF">M501DRAFT_928542</name>
</gene>
<proteinExistence type="predicted"/>
<evidence type="ECO:0000313" key="2">
    <source>
        <dbReference type="Proteomes" id="UP000799429"/>
    </source>
</evidence>
<name>A0A9P4SES2_9PEZI</name>
<sequence length="101" mass="11527">YIFYSRLADEEKLDSLLGLEEEPVLRQATVRGGFLKQMGEYKGLFDAPMSASVEGFAYWVQSEEHEDRLRDYESAAYKVVKCMTEFGDGSCTKGCTFRWAS</sequence>
<dbReference type="Proteomes" id="UP000799429">
    <property type="component" value="Unassembled WGS sequence"/>
</dbReference>
<dbReference type="Gene3D" id="3.10.490.10">
    <property type="entry name" value="Gamma-glutamyl cyclotransferase-like"/>
    <property type="match status" value="1"/>
</dbReference>
<dbReference type="AlphaFoldDB" id="A0A9P4SES2"/>
<organism evidence="1 2">
    <name type="scientific">Patellaria atrata CBS 101060</name>
    <dbReference type="NCBI Taxonomy" id="1346257"/>
    <lineage>
        <taxon>Eukaryota</taxon>
        <taxon>Fungi</taxon>
        <taxon>Dikarya</taxon>
        <taxon>Ascomycota</taxon>
        <taxon>Pezizomycotina</taxon>
        <taxon>Dothideomycetes</taxon>
        <taxon>Dothideomycetes incertae sedis</taxon>
        <taxon>Patellariales</taxon>
        <taxon>Patellariaceae</taxon>
        <taxon>Patellaria</taxon>
    </lineage>
</organism>
<dbReference type="EMBL" id="MU006091">
    <property type="protein sequence ID" value="KAF2841210.1"/>
    <property type="molecule type" value="Genomic_DNA"/>
</dbReference>
<keyword evidence="2" id="KW-1185">Reference proteome</keyword>
<comment type="caution">
    <text evidence="1">The sequence shown here is derived from an EMBL/GenBank/DDBJ whole genome shotgun (WGS) entry which is preliminary data.</text>
</comment>
<evidence type="ECO:0000313" key="1">
    <source>
        <dbReference type="EMBL" id="KAF2841210.1"/>
    </source>
</evidence>
<accession>A0A9P4SES2</accession>
<dbReference type="OrthoDB" id="3262926at2759"/>